<gene>
    <name evidence="6" type="ORF">DD235_05990</name>
</gene>
<keyword evidence="3" id="KW-0547">Nucleotide-binding</keyword>
<accession>A0A2V1K3F6</accession>
<dbReference type="SUPFAM" id="SSF52540">
    <property type="entry name" value="P-loop containing nucleoside triphosphate hydrolases"/>
    <property type="match status" value="1"/>
</dbReference>
<keyword evidence="2" id="KW-1003">Cell membrane</keyword>
<dbReference type="PROSITE" id="PS50893">
    <property type="entry name" value="ABC_TRANSPORTER_2"/>
    <property type="match status" value="1"/>
</dbReference>
<evidence type="ECO:0000256" key="4">
    <source>
        <dbReference type="ARBA" id="ARBA00022840"/>
    </source>
</evidence>
<keyword evidence="4 6" id="KW-0067">ATP-binding</keyword>
<dbReference type="Pfam" id="PF00005">
    <property type="entry name" value="ABC_tran"/>
    <property type="match status" value="1"/>
</dbReference>
<feature type="domain" description="ABC transporter" evidence="5">
    <location>
        <begin position="7"/>
        <end position="248"/>
    </location>
</feature>
<evidence type="ECO:0000256" key="1">
    <source>
        <dbReference type="ARBA" id="ARBA00022448"/>
    </source>
</evidence>
<dbReference type="InterPro" id="IPR003439">
    <property type="entry name" value="ABC_transporter-like_ATP-bd"/>
</dbReference>
<comment type="caution">
    <text evidence="6">The sequence shown here is derived from an EMBL/GenBank/DDBJ whole genome shotgun (WGS) entry which is preliminary data.</text>
</comment>
<keyword evidence="2" id="KW-0472">Membrane</keyword>
<name>A0A2V1K3F6_9BURK</name>
<reference evidence="7" key="1">
    <citation type="submission" date="2018-05" db="EMBL/GenBank/DDBJ databases">
        <authorList>
            <person name="Li Y."/>
        </authorList>
    </citation>
    <scope>NUCLEOTIDE SEQUENCE [LARGE SCALE GENOMIC DNA]</scope>
    <source>
        <strain evidence="7">3d-2-2</strain>
    </source>
</reference>
<evidence type="ECO:0000313" key="7">
    <source>
        <dbReference type="Proteomes" id="UP000245212"/>
    </source>
</evidence>
<organism evidence="6 7">
    <name type="scientific">Corticimicrobacter populi</name>
    <dbReference type="NCBI Taxonomy" id="2175229"/>
    <lineage>
        <taxon>Bacteria</taxon>
        <taxon>Pseudomonadati</taxon>
        <taxon>Pseudomonadota</taxon>
        <taxon>Betaproteobacteria</taxon>
        <taxon>Burkholderiales</taxon>
        <taxon>Alcaligenaceae</taxon>
        <taxon>Corticimicrobacter</taxon>
    </lineage>
</organism>
<dbReference type="Proteomes" id="UP000245212">
    <property type="component" value="Unassembled WGS sequence"/>
</dbReference>
<keyword evidence="1" id="KW-0813">Transport</keyword>
<evidence type="ECO:0000256" key="3">
    <source>
        <dbReference type="ARBA" id="ARBA00022741"/>
    </source>
</evidence>
<dbReference type="GO" id="GO:0016887">
    <property type="term" value="F:ATP hydrolysis activity"/>
    <property type="evidence" value="ECO:0007669"/>
    <property type="project" value="InterPro"/>
</dbReference>
<evidence type="ECO:0000313" key="6">
    <source>
        <dbReference type="EMBL" id="PWF23883.1"/>
    </source>
</evidence>
<dbReference type="Pfam" id="PF12399">
    <property type="entry name" value="BCA_ABC_TP_C"/>
    <property type="match status" value="1"/>
</dbReference>
<protein>
    <submittedName>
        <fullName evidence="6">ABC transporter ATP-binding protein</fullName>
    </submittedName>
</protein>
<dbReference type="PANTHER" id="PTHR45772:SF2">
    <property type="entry name" value="ABC TRANSPORTER ATP-BINDING PROTEIN"/>
    <property type="match status" value="1"/>
</dbReference>
<dbReference type="Gene3D" id="3.40.50.300">
    <property type="entry name" value="P-loop containing nucleotide triphosphate hydrolases"/>
    <property type="match status" value="1"/>
</dbReference>
<dbReference type="InterPro" id="IPR003593">
    <property type="entry name" value="AAA+_ATPase"/>
</dbReference>
<dbReference type="RefSeq" id="WP_109061162.1">
    <property type="nucleotide sequence ID" value="NZ_QETA01000002.1"/>
</dbReference>
<dbReference type="AlphaFoldDB" id="A0A2V1K3F6"/>
<dbReference type="EMBL" id="QETA01000002">
    <property type="protein sequence ID" value="PWF23883.1"/>
    <property type="molecule type" value="Genomic_DNA"/>
</dbReference>
<dbReference type="GO" id="GO:0005886">
    <property type="term" value="C:plasma membrane"/>
    <property type="evidence" value="ECO:0007669"/>
    <property type="project" value="TreeGrafter"/>
</dbReference>
<dbReference type="InterPro" id="IPR027417">
    <property type="entry name" value="P-loop_NTPase"/>
</dbReference>
<dbReference type="InterPro" id="IPR051120">
    <property type="entry name" value="ABC_AA/LPS_Transport"/>
</dbReference>
<dbReference type="PANTHER" id="PTHR45772">
    <property type="entry name" value="CONSERVED COMPONENT OF ABC TRANSPORTER FOR NATURAL AMINO ACIDS-RELATED"/>
    <property type="match status" value="1"/>
</dbReference>
<dbReference type="CDD" id="cd03219">
    <property type="entry name" value="ABC_Mj1267_LivG_branched"/>
    <property type="match status" value="1"/>
</dbReference>
<sequence length="254" mass="27428">MTLAPLLQVDAVGKSFGALQALDDISFDLKAGETLGLIGPNGAGKTTLFNILSGFLAPDRGQVRFMAQDIGSWDPMRRAQSGVVRTFQKSLVFPDMSVCRNLALALLALQGDGYRWWGGRRALANAEAKARQLLAASPLADDCQTRVGDMSYGAQRMVDILIALAQQPRLLLLDEPTAGLTVAEAAQLLGLVRQLHADAAVVLIAHDMDVVFRECDRIAVLNLGRLVAVDTPERIRSHEAVRQAYLGALARQEV</sequence>
<evidence type="ECO:0000259" key="5">
    <source>
        <dbReference type="PROSITE" id="PS50893"/>
    </source>
</evidence>
<keyword evidence="7" id="KW-1185">Reference proteome</keyword>
<dbReference type="SMART" id="SM00382">
    <property type="entry name" value="AAA"/>
    <property type="match status" value="1"/>
</dbReference>
<dbReference type="GO" id="GO:0005524">
    <property type="term" value="F:ATP binding"/>
    <property type="evidence" value="ECO:0007669"/>
    <property type="project" value="UniProtKB-KW"/>
</dbReference>
<proteinExistence type="predicted"/>
<dbReference type="InterPro" id="IPR032823">
    <property type="entry name" value="BCA_ABC_TP_C"/>
</dbReference>
<evidence type="ECO:0000256" key="2">
    <source>
        <dbReference type="ARBA" id="ARBA00022475"/>
    </source>
</evidence>